<feature type="non-terminal residue" evidence="1">
    <location>
        <position position="27"/>
    </location>
</feature>
<dbReference type="EMBL" id="LAZR01056844">
    <property type="protein sequence ID" value="KKK73300.1"/>
    <property type="molecule type" value="Genomic_DNA"/>
</dbReference>
<gene>
    <name evidence="1" type="ORF">LCGC14_2895190</name>
</gene>
<comment type="caution">
    <text evidence="1">The sequence shown here is derived from an EMBL/GenBank/DDBJ whole genome shotgun (WGS) entry which is preliminary data.</text>
</comment>
<reference evidence="1" key="1">
    <citation type="journal article" date="2015" name="Nature">
        <title>Complex archaea that bridge the gap between prokaryotes and eukaryotes.</title>
        <authorList>
            <person name="Spang A."/>
            <person name="Saw J.H."/>
            <person name="Jorgensen S.L."/>
            <person name="Zaremba-Niedzwiedzka K."/>
            <person name="Martijn J."/>
            <person name="Lind A.E."/>
            <person name="van Eijk R."/>
            <person name="Schleper C."/>
            <person name="Guy L."/>
            <person name="Ettema T.J."/>
        </authorList>
    </citation>
    <scope>NUCLEOTIDE SEQUENCE</scope>
</reference>
<protein>
    <submittedName>
        <fullName evidence="1">Uncharacterized protein</fullName>
    </submittedName>
</protein>
<accession>A0A0F8YHT7</accession>
<sequence>MFTNMKKIALAAGVSAIALSGSAFAAE</sequence>
<evidence type="ECO:0000313" key="1">
    <source>
        <dbReference type="EMBL" id="KKK73300.1"/>
    </source>
</evidence>
<proteinExistence type="predicted"/>
<dbReference type="AlphaFoldDB" id="A0A0F8YHT7"/>
<name>A0A0F8YHT7_9ZZZZ</name>
<organism evidence="1">
    <name type="scientific">marine sediment metagenome</name>
    <dbReference type="NCBI Taxonomy" id="412755"/>
    <lineage>
        <taxon>unclassified sequences</taxon>
        <taxon>metagenomes</taxon>
        <taxon>ecological metagenomes</taxon>
    </lineage>
</organism>